<accession>A0A516H802</accession>
<dbReference type="GO" id="GO:0019171">
    <property type="term" value="F:(3R)-hydroxyacyl-[acyl-carrier-protein] dehydratase activity"/>
    <property type="evidence" value="ECO:0007669"/>
    <property type="project" value="TreeGrafter"/>
</dbReference>
<reference evidence="1 2" key="1">
    <citation type="submission" date="2019-07" db="EMBL/GenBank/DDBJ databases">
        <title>Genome sequencing for Ferrovibrio sp. K5.</title>
        <authorList>
            <person name="Park S.-J."/>
        </authorList>
    </citation>
    <scope>NUCLEOTIDE SEQUENCE [LARGE SCALE GENOMIC DNA]</scope>
    <source>
        <strain evidence="1 2">K5</strain>
    </source>
</reference>
<keyword evidence="1" id="KW-0808">Transferase</keyword>
<dbReference type="AlphaFoldDB" id="A0A516H802"/>
<gene>
    <name evidence="1" type="ORF">FNB15_18115</name>
</gene>
<dbReference type="OrthoDB" id="9800237at2"/>
<organism evidence="1 2">
    <name type="scientific">Ferrovibrio terrae</name>
    <dbReference type="NCBI Taxonomy" id="2594003"/>
    <lineage>
        <taxon>Bacteria</taxon>
        <taxon>Pseudomonadati</taxon>
        <taxon>Pseudomonadota</taxon>
        <taxon>Alphaproteobacteria</taxon>
        <taxon>Rhodospirillales</taxon>
        <taxon>Rhodospirillaceae</taxon>
        <taxon>Ferrovibrio</taxon>
    </lineage>
</organism>
<proteinExistence type="predicted"/>
<dbReference type="InterPro" id="IPR050965">
    <property type="entry name" value="UPF0336/Enoyl-CoA_hydratase"/>
</dbReference>
<dbReference type="PANTHER" id="PTHR43437:SF3">
    <property type="entry name" value="HYDROXYACYL-THIOESTER DEHYDRATASE TYPE 2, MITOCHONDRIAL"/>
    <property type="match status" value="1"/>
</dbReference>
<keyword evidence="2" id="KW-1185">Reference proteome</keyword>
<dbReference type="InterPro" id="IPR029069">
    <property type="entry name" value="HotDog_dom_sf"/>
</dbReference>
<dbReference type="Gene3D" id="3.10.129.10">
    <property type="entry name" value="Hotdog Thioesterase"/>
    <property type="match status" value="1"/>
</dbReference>
<dbReference type="GO" id="GO:0016740">
    <property type="term" value="F:transferase activity"/>
    <property type="evidence" value="ECO:0007669"/>
    <property type="project" value="UniProtKB-KW"/>
</dbReference>
<dbReference type="GO" id="GO:0006633">
    <property type="term" value="P:fatty acid biosynthetic process"/>
    <property type="evidence" value="ECO:0007669"/>
    <property type="project" value="TreeGrafter"/>
</dbReference>
<evidence type="ECO:0000313" key="1">
    <source>
        <dbReference type="EMBL" id="QDO99825.1"/>
    </source>
</evidence>
<dbReference type="Proteomes" id="UP000317496">
    <property type="component" value="Chromosome"/>
</dbReference>
<evidence type="ECO:0000313" key="2">
    <source>
        <dbReference type="Proteomes" id="UP000317496"/>
    </source>
</evidence>
<dbReference type="EMBL" id="CP041636">
    <property type="protein sequence ID" value="QDO99825.1"/>
    <property type="molecule type" value="Genomic_DNA"/>
</dbReference>
<sequence length="120" mass="13172">MRVGDHAETRRSYAPDDIAAFHTLAGEPDTARDAVPEPLVGALFSYLLGVKLPGFGTNYLKQELQFEQPVPVGVPLIARVEITRLRPDKHLVDLATTCRDENGTVYCRGRALVLAKDVEA</sequence>
<dbReference type="KEGG" id="fer:FNB15_18115"/>
<dbReference type="SUPFAM" id="SSF54637">
    <property type="entry name" value="Thioesterase/thiol ester dehydrase-isomerase"/>
    <property type="match status" value="1"/>
</dbReference>
<name>A0A516H802_9PROT</name>
<dbReference type="PANTHER" id="PTHR43437">
    <property type="entry name" value="HYDROXYACYL-THIOESTER DEHYDRATASE TYPE 2, MITOCHONDRIAL-RELATED"/>
    <property type="match status" value="1"/>
</dbReference>
<protein>
    <submittedName>
        <fullName evidence="1">Phosphate acetyltransferase</fullName>
    </submittedName>
</protein>